<evidence type="ECO:0000313" key="3">
    <source>
        <dbReference type="Proteomes" id="UP000215914"/>
    </source>
</evidence>
<accession>A0A251TM83</accession>
<gene>
    <name evidence="2" type="ORF">HannXRQ_Chr10g0304981</name>
    <name evidence="1" type="ORF">HanXRQr2_Chr10g0452721</name>
</gene>
<dbReference type="Gramene" id="mRNA:HanXRQr2_Chr10g0452721">
    <property type="protein sequence ID" value="CDS:HanXRQr2_Chr10g0452721.1"/>
    <property type="gene ID" value="HanXRQr2_Chr10g0452721"/>
</dbReference>
<reference evidence="1" key="3">
    <citation type="submission" date="2020-06" db="EMBL/GenBank/DDBJ databases">
        <title>Helianthus annuus Genome sequencing and assembly Release 2.</title>
        <authorList>
            <person name="Gouzy J."/>
            <person name="Langlade N."/>
            <person name="Munos S."/>
        </authorList>
    </citation>
    <scope>NUCLEOTIDE SEQUENCE</scope>
    <source>
        <tissue evidence="1">Leaves</tissue>
    </source>
</reference>
<evidence type="ECO:0000313" key="1">
    <source>
        <dbReference type="EMBL" id="KAF5787435.1"/>
    </source>
</evidence>
<name>A0A251TM83_HELAN</name>
<dbReference type="Proteomes" id="UP000215914">
    <property type="component" value="Chromosome 10"/>
</dbReference>
<protein>
    <submittedName>
        <fullName evidence="2">Uncharacterized protein</fullName>
    </submittedName>
</protein>
<reference evidence="2" key="2">
    <citation type="submission" date="2017-02" db="EMBL/GenBank/DDBJ databases">
        <title>Sunflower complete genome.</title>
        <authorList>
            <person name="Langlade N."/>
            <person name="Munos S."/>
        </authorList>
    </citation>
    <scope>NUCLEOTIDE SEQUENCE [LARGE SCALE GENOMIC DNA]</scope>
    <source>
        <tissue evidence="2">Leaves</tissue>
    </source>
</reference>
<reference evidence="1 3" key="1">
    <citation type="journal article" date="2017" name="Nature">
        <title>The sunflower genome provides insights into oil metabolism, flowering and Asterid evolution.</title>
        <authorList>
            <person name="Badouin H."/>
            <person name="Gouzy J."/>
            <person name="Grassa C.J."/>
            <person name="Murat F."/>
            <person name="Staton S.E."/>
            <person name="Cottret L."/>
            <person name="Lelandais-Briere C."/>
            <person name="Owens G.L."/>
            <person name="Carrere S."/>
            <person name="Mayjonade B."/>
            <person name="Legrand L."/>
            <person name="Gill N."/>
            <person name="Kane N.C."/>
            <person name="Bowers J.E."/>
            <person name="Hubner S."/>
            <person name="Bellec A."/>
            <person name="Berard A."/>
            <person name="Berges H."/>
            <person name="Blanchet N."/>
            <person name="Boniface M.C."/>
            <person name="Brunel D."/>
            <person name="Catrice O."/>
            <person name="Chaidir N."/>
            <person name="Claudel C."/>
            <person name="Donnadieu C."/>
            <person name="Faraut T."/>
            <person name="Fievet G."/>
            <person name="Helmstetter N."/>
            <person name="King M."/>
            <person name="Knapp S.J."/>
            <person name="Lai Z."/>
            <person name="Le Paslier M.C."/>
            <person name="Lippi Y."/>
            <person name="Lorenzon L."/>
            <person name="Mandel J.R."/>
            <person name="Marage G."/>
            <person name="Marchand G."/>
            <person name="Marquand E."/>
            <person name="Bret-Mestries E."/>
            <person name="Morien E."/>
            <person name="Nambeesan S."/>
            <person name="Nguyen T."/>
            <person name="Pegot-Espagnet P."/>
            <person name="Pouilly N."/>
            <person name="Raftis F."/>
            <person name="Sallet E."/>
            <person name="Schiex T."/>
            <person name="Thomas J."/>
            <person name="Vandecasteele C."/>
            <person name="Vares D."/>
            <person name="Vear F."/>
            <person name="Vautrin S."/>
            <person name="Crespi M."/>
            <person name="Mangin B."/>
            <person name="Burke J.M."/>
            <person name="Salse J."/>
            <person name="Munos S."/>
            <person name="Vincourt P."/>
            <person name="Rieseberg L.H."/>
            <person name="Langlade N.B."/>
        </authorList>
    </citation>
    <scope>NUCLEOTIDE SEQUENCE [LARGE SCALE GENOMIC DNA]</scope>
    <source>
        <strain evidence="3">cv. SF193</strain>
        <tissue evidence="1">Leaves</tissue>
    </source>
</reference>
<dbReference type="InParanoid" id="A0A251TM83"/>
<organism evidence="2 3">
    <name type="scientific">Helianthus annuus</name>
    <name type="common">Common sunflower</name>
    <dbReference type="NCBI Taxonomy" id="4232"/>
    <lineage>
        <taxon>Eukaryota</taxon>
        <taxon>Viridiplantae</taxon>
        <taxon>Streptophyta</taxon>
        <taxon>Embryophyta</taxon>
        <taxon>Tracheophyta</taxon>
        <taxon>Spermatophyta</taxon>
        <taxon>Magnoliopsida</taxon>
        <taxon>eudicotyledons</taxon>
        <taxon>Gunneridae</taxon>
        <taxon>Pentapetalae</taxon>
        <taxon>asterids</taxon>
        <taxon>campanulids</taxon>
        <taxon>Asterales</taxon>
        <taxon>Asteraceae</taxon>
        <taxon>Asteroideae</taxon>
        <taxon>Heliantheae alliance</taxon>
        <taxon>Heliantheae</taxon>
        <taxon>Helianthus</taxon>
    </lineage>
</organism>
<dbReference type="AlphaFoldDB" id="A0A251TM83"/>
<proteinExistence type="predicted"/>
<keyword evidence="3" id="KW-1185">Reference proteome</keyword>
<dbReference type="EMBL" id="MNCJ02000325">
    <property type="protein sequence ID" value="KAF5787435.1"/>
    <property type="molecule type" value="Genomic_DNA"/>
</dbReference>
<sequence length="89" mass="10202">MPYVLFLGNQLGDVKTLLGQRIPLGRDFLFSLLHALSLSLQSKTLILLLFNHRPFLFEYPDILCLSSPTSCFIHALIQPSLCGLFRRRR</sequence>
<evidence type="ECO:0000313" key="2">
    <source>
        <dbReference type="EMBL" id="OTG12004.1"/>
    </source>
</evidence>
<dbReference type="EMBL" id="CM007899">
    <property type="protein sequence ID" value="OTG12004.1"/>
    <property type="molecule type" value="Genomic_DNA"/>
</dbReference>